<dbReference type="Gene3D" id="3.40.50.300">
    <property type="entry name" value="P-loop containing nucleotide triphosphate hydrolases"/>
    <property type="match status" value="1"/>
</dbReference>
<evidence type="ECO:0000256" key="1">
    <source>
        <dbReference type="ARBA" id="ARBA00022612"/>
    </source>
</evidence>
<comment type="caution">
    <text evidence="4">The sequence shown here is derived from an EMBL/GenBank/DDBJ whole genome shotgun (WGS) entry which is preliminary data.</text>
</comment>
<dbReference type="InterPro" id="IPR027417">
    <property type="entry name" value="P-loop_NTPase"/>
</dbReference>
<dbReference type="InterPro" id="IPR010332">
    <property type="entry name" value="ATPase_terminase-su_N"/>
</dbReference>
<dbReference type="RefSeq" id="WP_063501827.1">
    <property type="nucleotide sequence ID" value="NZ_CP058308.1"/>
</dbReference>
<name>A0A5P0JBN9_ECOLX</name>
<dbReference type="Proteomes" id="UP000359125">
    <property type="component" value="Unassembled WGS sequence"/>
</dbReference>
<dbReference type="InterPro" id="IPR009057">
    <property type="entry name" value="Homeodomain-like_sf"/>
</dbReference>
<dbReference type="SUPFAM" id="SSF46689">
    <property type="entry name" value="Homeodomain-like"/>
    <property type="match status" value="1"/>
</dbReference>
<dbReference type="AlphaFoldDB" id="A0A5P0JBN9"/>
<accession>A0A5P0JBN9</accession>
<evidence type="ECO:0000313" key="4">
    <source>
        <dbReference type="EMBL" id="MQK25573.1"/>
    </source>
</evidence>
<protein>
    <submittedName>
        <fullName evidence="4">Oxidoreductase</fullName>
    </submittedName>
</protein>
<organism evidence="4 5">
    <name type="scientific">Escherichia coli</name>
    <dbReference type="NCBI Taxonomy" id="562"/>
    <lineage>
        <taxon>Bacteria</taxon>
        <taxon>Pseudomonadati</taxon>
        <taxon>Pseudomonadota</taxon>
        <taxon>Gammaproteobacteria</taxon>
        <taxon>Enterobacterales</taxon>
        <taxon>Enterobacteriaceae</taxon>
        <taxon>Escherichia</taxon>
    </lineage>
</organism>
<proteinExistence type="predicted"/>
<dbReference type="Pfam" id="PF06056">
    <property type="entry name" value="Terminase_5"/>
    <property type="match status" value="1"/>
</dbReference>
<evidence type="ECO:0000259" key="2">
    <source>
        <dbReference type="Pfam" id="PF06056"/>
    </source>
</evidence>
<dbReference type="Pfam" id="PF17289">
    <property type="entry name" value="Terminase_6C"/>
    <property type="match status" value="1"/>
</dbReference>
<reference evidence="4 5" key="1">
    <citation type="journal article" date="2019" name="Environ. Health Perspect.">
        <title>Inter-host Transmission of Carbapenemase-Producing Escherichia coli among Humans and Backyard Animals.</title>
        <authorList>
            <person name="Li J."/>
            <person name="Bi Z."/>
            <person name="Ma S."/>
            <person name="Chen B."/>
            <person name="Cai C."/>
            <person name="He J."/>
            <person name="Schwarz S."/>
            <person name="Sun C."/>
            <person name="Zhou Y."/>
            <person name="Yin J."/>
            <person name="Hulth A."/>
            <person name="Wang Y."/>
            <person name="Shen Z."/>
            <person name="Wang S."/>
            <person name="Wu C."/>
            <person name="Nilsson L.E."/>
            <person name="Walsh T.R."/>
            <person name="Borjesson S."/>
            <person name="Shen J."/>
            <person name="Sun Q."/>
            <person name="Wang Y."/>
        </authorList>
    </citation>
    <scope>NUCLEOTIDE SEQUENCE [LARGE SCALE GENOMIC DNA]</scope>
    <source>
        <strain evidence="4 5">A016f</strain>
    </source>
</reference>
<gene>
    <name evidence="4" type="ORF">EIZ93_14870</name>
</gene>
<dbReference type="EMBL" id="RYCF01000048">
    <property type="protein sequence ID" value="MQK25573.1"/>
    <property type="molecule type" value="Genomic_DNA"/>
</dbReference>
<dbReference type="InterPro" id="IPR035421">
    <property type="entry name" value="Terminase_6C"/>
</dbReference>
<keyword evidence="1" id="KW-1188">Viral release from host cell</keyword>
<sequence>MIQDAFVRQRAKQLYWQGYPPAEIARLMGISQNTIYSWKKRDEWDETPAIQRVTQSIDARLCQLTAKPTKSGGDLKEMDALTRQMKKLTDGQPAEPFSKKTRTRKKKNHFSEAQIAALREKIQDSLAWHQQGWFEQRQQRNRMILKSRQIGATWYFAREALLQALRDDVKHGYQRNQIFLSASRRQAHQFRGFIQKVAEEVDVELKGGDKILLSNGAELHFLGTSAATAQSYTGNLFFDEFFWVGNFANLRKVAGAMATLKGLTRTYFSTPSSESHEAYPFWTGKRWNEKRSKASRVEFDTSWKALNSGVLCPDKTWRQIVTLQDVIDHGWEFTDLEEIQDENTPDEYTNLYMCEFVKEGESVFSLNQLLACSADGYDDWQDWKPYASRPLGDREVWIGYDANGGTGNGDSGAIAVIAPPLITGGKFRTIETRQLRGMEFEEQAKVIEDMTFKYNVRHIAIDGTGIGEAVWQLVKKFFPAADCFIMSLSSKRTLVLKMQQVIRAGRWEYDRSEQALVSAFNAVRKITTPGGQITYDTDRARGVSHGDLAWATMLAVINEPIGRENGGGGGSVMEF</sequence>
<dbReference type="Pfam" id="PF03237">
    <property type="entry name" value="Terminase_6N"/>
    <property type="match status" value="1"/>
</dbReference>
<feature type="domain" description="Terminase ATPase subunit N-terminal" evidence="2">
    <location>
        <begin position="6"/>
        <end position="63"/>
    </location>
</feature>
<evidence type="ECO:0000259" key="3">
    <source>
        <dbReference type="Pfam" id="PF17289"/>
    </source>
</evidence>
<evidence type="ECO:0000313" key="5">
    <source>
        <dbReference type="Proteomes" id="UP000359125"/>
    </source>
</evidence>
<dbReference type="Gene3D" id="3.30.420.240">
    <property type="match status" value="1"/>
</dbReference>
<feature type="domain" description="Terminase large subunit gp17-like C-terminal" evidence="3">
    <location>
        <begin position="398"/>
        <end position="558"/>
    </location>
</feature>